<gene>
    <name evidence="9" type="ORF">SI7747_11014009</name>
</gene>
<dbReference type="InterPro" id="IPR038933">
    <property type="entry name" value="Ovate"/>
</dbReference>
<dbReference type="NCBIfam" id="TIGR01568">
    <property type="entry name" value="A_thal_3678"/>
    <property type="match status" value="1"/>
</dbReference>
<evidence type="ECO:0000313" key="9">
    <source>
        <dbReference type="EMBL" id="CAA2628367.1"/>
    </source>
</evidence>
<sequence>MGGRKMGIQYLLGKTWWASPPSSYYSSPWPWASCRHPRTLSFRVCGGTEEICEAVVSRESWFGDSSEVLDSDGEFSAAAAAGAGAAAEEAVIRALQSEPAERRLFFEPGEGSSILEGLGQRGLPFEESVAMAVDSEDPYSDFRVSMEEMVAAHGQRRDWAWLEELLEWYLQVNGKTTHRFIVGAFVDLLLDLSYPSSASSVSSSTTSSSSSLLVPFLSTLTRRRMLTISRRRRRVSTVEGEALDCFGPYLSRRCLCIIPADKSWPPTQFWISLSLSLSLQTSLSSALESCGRWSDHGCEERESDFFKGVRPAWEEFEARAVCWHLDSLSSGNADSTGADNDVAVNSARGPDMPKKRVHGEASTPHSSRLHAT</sequence>
<comment type="function">
    <text evidence="6">Transcriptional repressor that regulates multiple aspects of plant growth and development.</text>
</comment>
<protein>
    <recommendedName>
        <fullName evidence="6">Transcription repressor</fullName>
    </recommendedName>
    <alternativeName>
        <fullName evidence="6">Ovate family protein</fullName>
    </alternativeName>
</protein>
<dbReference type="EMBL" id="LR743598">
    <property type="protein sequence ID" value="CAA2628367.1"/>
    <property type="molecule type" value="Genomic_DNA"/>
</dbReference>
<keyword evidence="4 6" id="KW-0804">Transcription</keyword>
<keyword evidence="5 6" id="KW-0539">Nucleus</keyword>
<dbReference type="InterPro" id="IPR006458">
    <property type="entry name" value="Ovate_C"/>
</dbReference>
<dbReference type="Pfam" id="PF04844">
    <property type="entry name" value="Ovate"/>
    <property type="match status" value="1"/>
</dbReference>
<dbReference type="Proteomes" id="UP001189122">
    <property type="component" value="Unassembled WGS sequence"/>
</dbReference>
<feature type="domain" description="OVATE" evidence="8">
    <location>
        <begin position="129"/>
        <end position="191"/>
    </location>
</feature>
<dbReference type="GO" id="GO:0045892">
    <property type="term" value="P:negative regulation of DNA-templated transcription"/>
    <property type="evidence" value="ECO:0007669"/>
    <property type="project" value="UniProtKB-UniRule"/>
</dbReference>
<organism evidence="9">
    <name type="scientific">Spirodela intermedia</name>
    <name type="common">Intermediate duckweed</name>
    <dbReference type="NCBI Taxonomy" id="51605"/>
    <lineage>
        <taxon>Eukaryota</taxon>
        <taxon>Viridiplantae</taxon>
        <taxon>Streptophyta</taxon>
        <taxon>Embryophyta</taxon>
        <taxon>Tracheophyta</taxon>
        <taxon>Spermatophyta</taxon>
        <taxon>Magnoliopsida</taxon>
        <taxon>Liliopsida</taxon>
        <taxon>Araceae</taxon>
        <taxon>Lemnoideae</taxon>
        <taxon>Spirodela</taxon>
    </lineage>
</organism>
<evidence type="ECO:0000256" key="2">
    <source>
        <dbReference type="ARBA" id="ARBA00022491"/>
    </source>
</evidence>
<evidence type="ECO:0000259" key="8">
    <source>
        <dbReference type="PROSITE" id="PS51754"/>
    </source>
</evidence>
<evidence type="ECO:0000256" key="4">
    <source>
        <dbReference type="ARBA" id="ARBA00023163"/>
    </source>
</evidence>
<evidence type="ECO:0000313" key="10">
    <source>
        <dbReference type="Proteomes" id="UP001189122"/>
    </source>
</evidence>
<comment type="subcellular location">
    <subcellularLocation>
        <location evidence="1 6">Nucleus</location>
    </subcellularLocation>
</comment>
<evidence type="ECO:0000256" key="1">
    <source>
        <dbReference type="ARBA" id="ARBA00004123"/>
    </source>
</evidence>
<keyword evidence="2 6" id="KW-0678">Repressor</keyword>
<dbReference type="GO" id="GO:0005634">
    <property type="term" value="C:nucleus"/>
    <property type="evidence" value="ECO:0007669"/>
    <property type="project" value="UniProtKB-SubCell"/>
</dbReference>
<evidence type="ECO:0000256" key="7">
    <source>
        <dbReference type="SAM" id="MobiDB-lite"/>
    </source>
</evidence>
<reference evidence="9 10" key="1">
    <citation type="submission" date="2019-12" db="EMBL/GenBank/DDBJ databases">
        <authorList>
            <person name="Scholz U."/>
            <person name="Mascher M."/>
            <person name="Fiebig A."/>
        </authorList>
    </citation>
    <scope>NUCLEOTIDE SEQUENCE</scope>
</reference>
<dbReference type="PROSITE" id="PS51754">
    <property type="entry name" value="OVATE"/>
    <property type="match status" value="1"/>
</dbReference>
<dbReference type="EMBL" id="CACRZD030000011">
    <property type="protein sequence ID" value="CAA6667615.1"/>
    <property type="molecule type" value="Genomic_DNA"/>
</dbReference>
<evidence type="ECO:0000256" key="6">
    <source>
        <dbReference type="RuleBase" id="RU367028"/>
    </source>
</evidence>
<keyword evidence="3 6" id="KW-0805">Transcription regulation</keyword>
<evidence type="ECO:0000256" key="3">
    <source>
        <dbReference type="ARBA" id="ARBA00023015"/>
    </source>
</evidence>
<keyword evidence="10" id="KW-1185">Reference proteome</keyword>
<dbReference type="AlphaFoldDB" id="A0A7I8JD11"/>
<dbReference type="PANTHER" id="PTHR33057">
    <property type="entry name" value="TRANSCRIPTION REPRESSOR OFP7-RELATED"/>
    <property type="match status" value="1"/>
</dbReference>
<evidence type="ECO:0000256" key="5">
    <source>
        <dbReference type="ARBA" id="ARBA00023242"/>
    </source>
</evidence>
<dbReference type="PANTHER" id="PTHR33057:SF26">
    <property type="entry name" value="TRANSCRIPTION REPRESSOR OFP13"/>
    <property type="match status" value="1"/>
</dbReference>
<name>A0A7I8JD11_SPIIN</name>
<accession>A0A7I8JD11</accession>
<feature type="region of interest" description="Disordered" evidence="7">
    <location>
        <begin position="332"/>
        <end position="372"/>
    </location>
</feature>
<proteinExistence type="predicted"/>